<proteinExistence type="predicted"/>
<accession>A0A0C2W7W3</accession>
<name>A0A0C2W7W3_AMAMK</name>
<dbReference type="AlphaFoldDB" id="A0A0C2W7W3"/>
<sequence>MTLLLRRRRSLLFNLIIDARWIIEKVRIVFVKATTYPSARRRSRNSIAAVVIGSECLCQFMRFSFSNLIAIHGPIGITRFALFGRKFETRNVGVRFYNQATSESTITSCLVCSHRRRITVVLCWIRYRQQIPSSYLPLWRVFNIATGRQGVVGAKKEQPNGGQVCAVSPNKYAEGMGRNKRVLEEMSVAPNAFGTEMVYAAEENDQRTIALLKIGLVLYRLS</sequence>
<dbReference type="HOGENOM" id="CLU_1245057_0_0_1"/>
<evidence type="ECO:0000313" key="2">
    <source>
        <dbReference type="Proteomes" id="UP000054549"/>
    </source>
</evidence>
<dbReference type="EMBL" id="KN818377">
    <property type="protein sequence ID" value="KIL57247.1"/>
    <property type="molecule type" value="Genomic_DNA"/>
</dbReference>
<organism evidence="1 2">
    <name type="scientific">Amanita muscaria (strain Koide BX008)</name>
    <dbReference type="NCBI Taxonomy" id="946122"/>
    <lineage>
        <taxon>Eukaryota</taxon>
        <taxon>Fungi</taxon>
        <taxon>Dikarya</taxon>
        <taxon>Basidiomycota</taxon>
        <taxon>Agaricomycotina</taxon>
        <taxon>Agaricomycetes</taxon>
        <taxon>Agaricomycetidae</taxon>
        <taxon>Agaricales</taxon>
        <taxon>Pluteineae</taxon>
        <taxon>Amanitaceae</taxon>
        <taxon>Amanita</taxon>
    </lineage>
</organism>
<gene>
    <name evidence="1" type="ORF">M378DRAFT_399022</name>
</gene>
<dbReference type="InParanoid" id="A0A0C2W7W3"/>
<reference evidence="1 2" key="1">
    <citation type="submission" date="2014-04" db="EMBL/GenBank/DDBJ databases">
        <title>Evolutionary Origins and Diversification of the Mycorrhizal Mutualists.</title>
        <authorList>
            <consortium name="DOE Joint Genome Institute"/>
            <consortium name="Mycorrhizal Genomics Consortium"/>
            <person name="Kohler A."/>
            <person name="Kuo A."/>
            <person name="Nagy L.G."/>
            <person name="Floudas D."/>
            <person name="Copeland A."/>
            <person name="Barry K.W."/>
            <person name="Cichocki N."/>
            <person name="Veneault-Fourrey C."/>
            <person name="LaButti K."/>
            <person name="Lindquist E.A."/>
            <person name="Lipzen A."/>
            <person name="Lundell T."/>
            <person name="Morin E."/>
            <person name="Murat C."/>
            <person name="Riley R."/>
            <person name="Ohm R."/>
            <person name="Sun H."/>
            <person name="Tunlid A."/>
            <person name="Henrissat B."/>
            <person name="Grigoriev I.V."/>
            <person name="Hibbett D.S."/>
            <person name="Martin F."/>
        </authorList>
    </citation>
    <scope>NUCLEOTIDE SEQUENCE [LARGE SCALE GENOMIC DNA]</scope>
    <source>
        <strain evidence="1 2">Koide BX008</strain>
    </source>
</reference>
<protein>
    <submittedName>
        <fullName evidence="1">Uncharacterized protein</fullName>
    </submittedName>
</protein>
<keyword evidence="2" id="KW-1185">Reference proteome</keyword>
<dbReference type="Proteomes" id="UP000054549">
    <property type="component" value="Unassembled WGS sequence"/>
</dbReference>
<evidence type="ECO:0000313" key="1">
    <source>
        <dbReference type="EMBL" id="KIL57247.1"/>
    </source>
</evidence>